<keyword evidence="2" id="KW-1185">Reference proteome</keyword>
<comment type="caution">
    <text evidence="1">The sequence shown here is derived from an EMBL/GenBank/DDBJ whole genome shotgun (WGS) entry which is preliminary data.</text>
</comment>
<gene>
    <name evidence="1" type="ORF">KDK95_15865</name>
</gene>
<dbReference type="Proteomes" id="UP000676325">
    <property type="component" value="Unassembled WGS sequence"/>
</dbReference>
<dbReference type="EMBL" id="JAGSOH010000042">
    <property type="protein sequence ID" value="MBR7827796.1"/>
    <property type="molecule type" value="Genomic_DNA"/>
</dbReference>
<dbReference type="RefSeq" id="WP_212518938.1">
    <property type="nucleotide sequence ID" value="NZ_JAGSOH010000042.1"/>
</dbReference>
<evidence type="ECO:0000313" key="2">
    <source>
        <dbReference type="Proteomes" id="UP000676325"/>
    </source>
</evidence>
<dbReference type="AlphaFoldDB" id="A0A941EA54"/>
<proteinExistence type="predicted"/>
<name>A0A941EA54_9ACTN</name>
<accession>A0A941EA54</accession>
<protein>
    <recommendedName>
        <fullName evidence="3">Glycosyltransferase subfamily 4-like N-terminal domain-containing protein</fullName>
    </recommendedName>
</protein>
<reference evidence="1" key="1">
    <citation type="submission" date="2021-04" db="EMBL/GenBank/DDBJ databases">
        <title>Genome based classification of Actinospica acidithermotolerans sp. nov., an actinobacterium isolated from an Indonesian hot spring.</title>
        <authorList>
            <person name="Kusuma A.B."/>
            <person name="Putra K.E."/>
            <person name="Nafisah S."/>
            <person name="Loh J."/>
            <person name="Nouioui I."/>
            <person name="Goodfellow M."/>
        </authorList>
    </citation>
    <scope>NUCLEOTIDE SEQUENCE</scope>
    <source>
        <strain evidence="1">MGRD01-02</strain>
    </source>
</reference>
<evidence type="ECO:0000313" key="1">
    <source>
        <dbReference type="EMBL" id="MBR7827796.1"/>
    </source>
</evidence>
<organism evidence="1 2">
    <name type="scientific">Actinospica acidithermotolerans</name>
    <dbReference type="NCBI Taxonomy" id="2828514"/>
    <lineage>
        <taxon>Bacteria</taxon>
        <taxon>Bacillati</taxon>
        <taxon>Actinomycetota</taxon>
        <taxon>Actinomycetes</taxon>
        <taxon>Catenulisporales</taxon>
        <taxon>Actinospicaceae</taxon>
        <taxon>Actinospica</taxon>
    </lineage>
</organism>
<evidence type="ECO:0008006" key="3">
    <source>
        <dbReference type="Google" id="ProtNLM"/>
    </source>
</evidence>
<sequence length="366" mass="40318">MAGASRDLDAQVSPALRVVHLPARTPYVRKIVSPEFSILNGVGTAHGVVPDAVTAQWLLDRRPLDWFDVLHLHHVEFDDLPVLERLLAACADSAVRVVYTAHDVTPMFCTAEDFGARLALLASAKVAWIGLTAGSVSALGDQLCGLPPVTVIPHGYVVPPDEVAGKVRTRGDFAPHYLLYGALRRNRDHLATIANWSLSITDSDARLSILLRALSPADFERHDVSALLAITKSDPRIHTAMRAYPSDGEIVDAGIQADALLLPYLFGSHSGQLELAFDLNLTPVCSSVGFLKEQHRKHRGLVNDPIWFDWAEGHPFLFGEKFVAALETAHPRLVHGPRKDPDPDFLDYRREEHRDFLAAHAEIYAQ</sequence>